<dbReference type="RefSeq" id="WP_261733987.1">
    <property type="nucleotide sequence ID" value="NZ_JAODOQ010000001.1"/>
</dbReference>
<proteinExistence type="predicted"/>
<accession>A0ABT2P779</accession>
<name>A0ABT2P779_9GAMM</name>
<dbReference type="Proteomes" id="UP001431192">
    <property type="component" value="Unassembled WGS sequence"/>
</dbReference>
<comment type="caution">
    <text evidence="1">The sequence shown here is derived from an EMBL/GenBank/DDBJ whole genome shotgun (WGS) entry which is preliminary data.</text>
</comment>
<organism evidence="1 2">
    <name type="scientific">Shewanella phaeophyticola</name>
    <dbReference type="NCBI Taxonomy" id="2978345"/>
    <lineage>
        <taxon>Bacteria</taxon>
        <taxon>Pseudomonadati</taxon>
        <taxon>Pseudomonadota</taxon>
        <taxon>Gammaproteobacteria</taxon>
        <taxon>Alteromonadales</taxon>
        <taxon>Shewanellaceae</taxon>
        <taxon>Shewanella</taxon>
    </lineage>
</organism>
<keyword evidence="2" id="KW-1185">Reference proteome</keyword>
<sequence>MPLFYSIRLIEFKGKYDQQGEYFGFVIINIDASFLLDQLQRDFKHSLFELAIVNLSGYFITAPNPIISFGFDLNIPNSTWQSQTNQASLPLGGEIQQYRVWESNNA</sequence>
<protein>
    <submittedName>
        <fullName evidence="1">Uncharacterized protein</fullName>
    </submittedName>
</protein>
<gene>
    <name evidence="1" type="ORF">N4T56_16520</name>
</gene>
<reference evidence="1" key="1">
    <citation type="submission" date="2022-09" db="EMBL/GenBank/DDBJ databases">
        <title>Shewanella sp. KJ10-1 sp.nov, isolated from marine algae.</title>
        <authorList>
            <person name="Butt M."/>
            <person name="Lee J.K."/>
            <person name="Kim J.M."/>
            <person name="Choi D.G."/>
        </authorList>
    </citation>
    <scope>NUCLEOTIDE SEQUENCE</scope>
    <source>
        <strain evidence="1">KJ10-1</strain>
    </source>
</reference>
<dbReference type="EMBL" id="JAODOQ010000001">
    <property type="protein sequence ID" value="MCT8987769.1"/>
    <property type="molecule type" value="Genomic_DNA"/>
</dbReference>
<evidence type="ECO:0000313" key="2">
    <source>
        <dbReference type="Proteomes" id="UP001431192"/>
    </source>
</evidence>
<evidence type="ECO:0000313" key="1">
    <source>
        <dbReference type="EMBL" id="MCT8987769.1"/>
    </source>
</evidence>